<feature type="region of interest" description="Disordered" evidence="5">
    <location>
        <begin position="300"/>
        <end position="320"/>
    </location>
</feature>
<dbReference type="OrthoDB" id="361797at2759"/>
<feature type="compositionally biased region" description="Polar residues" evidence="5">
    <location>
        <begin position="61"/>
        <end position="86"/>
    </location>
</feature>
<dbReference type="SMART" id="SM00544">
    <property type="entry name" value="MA3"/>
    <property type="match status" value="1"/>
</dbReference>
<dbReference type="GO" id="GO:0003723">
    <property type="term" value="F:RNA binding"/>
    <property type="evidence" value="ECO:0007669"/>
    <property type="project" value="InterPro"/>
</dbReference>
<evidence type="ECO:0000256" key="5">
    <source>
        <dbReference type="SAM" id="MobiDB-lite"/>
    </source>
</evidence>
<evidence type="ECO:0000256" key="2">
    <source>
        <dbReference type="ARBA" id="ARBA00006856"/>
    </source>
</evidence>
<feature type="coiled-coil region" evidence="4">
    <location>
        <begin position="101"/>
        <end position="135"/>
    </location>
</feature>
<evidence type="ECO:0000313" key="8">
    <source>
        <dbReference type="EMBL" id="OAJ41376.1"/>
    </source>
</evidence>
<evidence type="ECO:0000313" key="9">
    <source>
        <dbReference type="Proteomes" id="UP000077115"/>
    </source>
</evidence>
<dbReference type="STRING" id="403673.A0A177WNJ6"/>
<feature type="region of interest" description="Disordered" evidence="5">
    <location>
        <begin position="243"/>
        <end position="269"/>
    </location>
</feature>
<comment type="subcellular location">
    <subcellularLocation>
        <location evidence="1">Nucleus</location>
        <location evidence="1">Nucleolus</location>
    </subcellularLocation>
</comment>
<dbReference type="VEuPathDB" id="FungiDB:BDEG_24990"/>
<evidence type="ECO:0000256" key="1">
    <source>
        <dbReference type="ARBA" id="ARBA00004604"/>
    </source>
</evidence>
<proteinExistence type="inferred from homology"/>
<dbReference type="SMART" id="SM00543">
    <property type="entry name" value="MIF4G"/>
    <property type="match status" value="1"/>
</dbReference>
<keyword evidence="6" id="KW-0472">Membrane</keyword>
<keyword evidence="4" id="KW-0175">Coiled coil</keyword>
<reference evidence="8 9" key="2">
    <citation type="submission" date="2016-05" db="EMBL/GenBank/DDBJ databases">
        <title>Lineage-specific infection strategies underlie the spectrum of fungal disease in amphibians.</title>
        <authorList>
            <person name="Cuomo C.A."/>
            <person name="Farrer R.A."/>
            <person name="James T."/>
            <person name="Longcore J."/>
            <person name="Birren B."/>
        </authorList>
    </citation>
    <scope>NUCLEOTIDE SEQUENCE [LARGE SCALE GENOMIC DNA]</scope>
    <source>
        <strain evidence="8 9">JEL423</strain>
    </source>
</reference>
<feature type="transmembrane region" description="Helical" evidence="6">
    <location>
        <begin position="455"/>
        <end position="477"/>
    </location>
</feature>
<keyword evidence="6" id="KW-1133">Transmembrane helix</keyword>
<protein>
    <recommendedName>
        <fullName evidence="7">MI domain-containing protein</fullName>
    </recommendedName>
</protein>
<dbReference type="eggNOG" id="KOG2141">
    <property type="taxonomic scope" value="Eukaryota"/>
</dbReference>
<dbReference type="PANTHER" id="PTHR18034">
    <property type="entry name" value="CELL CYCLE CONTROL PROTEIN CWF22-RELATED"/>
    <property type="match status" value="1"/>
</dbReference>
<dbReference type="InterPro" id="IPR003890">
    <property type="entry name" value="MIF4G-like_typ-3"/>
</dbReference>
<feature type="region of interest" description="Disordered" evidence="5">
    <location>
        <begin position="1"/>
        <end position="94"/>
    </location>
</feature>
<accession>A0A177WNJ6</accession>
<keyword evidence="3" id="KW-0539">Nucleus</keyword>
<dbReference type="Gene3D" id="1.25.40.180">
    <property type="match status" value="1"/>
</dbReference>
<dbReference type="InterPro" id="IPR016024">
    <property type="entry name" value="ARM-type_fold"/>
</dbReference>
<dbReference type="Proteomes" id="UP000077115">
    <property type="component" value="Unassembled WGS sequence"/>
</dbReference>
<evidence type="ECO:0000256" key="3">
    <source>
        <dbReference type="ARBA" id="ARBA00023242"/>
    </source>
</evidence>
<dbReference type="GO" id="GO:0005730">
    <property type="term" value="C:nucleolus"/>
    <property type="evidence" value="ECO:0007669"/>
    <property type="project" value="UniProtKB-SubCell"/>
</dbReference>
<dbReference type="PROSITE" id="PS51366">
    <property type="entry name" value="MI"/>
    <property type="match status" value="1"/>
</dbReference>
<dbReference type="EMBL" id="DS022305">
    <property type="protein sequence ID" value="OAJ41376.1"/>
    <property type="molecule type" value="Genomic_DNA"/>
</dbReference>
<organism evidence="8 9">
    <name type="scientific">Batrachochytrium dendrobatidis (strain JEL423)</name>
    <dbReference type="NCBI Taxonomy" id="403673"/>
    <lineage>
        <taxon>Eukaryota</taxon>
        <taxon>Fungi</taxon>
        <taxon>Fungi incertae sedis</taxon>
        <taxon>Chytridiomycota</taxon>
        <taxon>Chytridiomycota incertae sedis</taxon>
        <taxon>Chytridiomycetes</taxon>
        <taxon>Rhizophydiales</taxon>
        <taxon>Rhizophydiales incertae sedis</taxon>
        <taxon>Batrachochytrium</taxon>
    </lineage>
</organism>
<feature type="compositionally biased region" description="Acidic residues" evidence="5">
    <location>
        <begin position="254"/>
        <end position="269"/>
    </location>
</feature>
<reference evidence="8 9" key="1">
    <citation type="submission" date="2006-10" db="EMBL/GenBank/DDBJ databases">
        <title>The Genome Sequence of Batrachochytrium dendrobatidis JEL423.</title>
        <authorList>
            <consortium name="The Broad Institute Genome Sequencing Platform"/>
            <person name="Birren B."/>
            <person name="Lander E."/>
            <person name="Galagan J."/>
            <person name="Cuomo C."/>
            <person name="Devon K."/>
            <person name="Jaffe D."/>
            <person name="Butler J."/>
            <person name="Alvarez P."/>
            <person name="Gnerre S."/>
            <person name="Grabherr M."/>
            <person name="Kleber M."/>
            <person name="Mauceli E."/>
            <person name="Brockman W."/>
            <person name="Young S."/>
            <person name="LaButti K."/>
            <person name="Sykes S."/>
            <person name="DeCaprio D."/>
            <person name="Crawford M."/>
            <person name="Koehrsen M."/>
            <person name="Engels R."/>
            <person name="Montgomery P."/>
            <person name="Pearson M."/>
            <person name="Howarth C."/>
            <person name="Larson L."/>
            <person name="White J."/>
            <person name="O'Leary S."/>
            <person name="Kodira C."/>
            <person name="Zeng Q."/>
            <person name="Yandava C."/>
            <person name="Alvarado L."/>
            <person name="Longcore J."/>
            <person name="James T."/>
        </authorList>
    </citation>
    <scope>NUCLEOTIDE SEQUENCE [LARGE SCALE GENOMIC DNA]</scope>
    <source>
        <strain evidence="8 9">JEL423</strain>
    </source>
</reference>
<dbReference type="PANTHER" id="PTHR18034:SF4">
    <property type="entry name" value="NUCLEOLAR MIF4G DOMAIN-CONTAINING PROTEIN 1"/>
    <property type="match status" value="1"/>
</dbReference>
<dbReference type="InterPro" id="IPR050781">
    <property type="entry name" value="CWC22_splicing_factor"/>
</dbReference>
<dbReference type="GO" id="GO:0042274">
    <property type="term" value="P:ribosomal small subunit biogenesis"/>
    <property type="evidence" value="ECO:0007669"/>
    <property type="project" value="TreeGrafter"/>
</dbReference>
<evidence type="ECO:0000256" key="4">
    <source>
        <dbReference type="SAM" id="Coils"/>
    </source>
</evidence>
<name>A0A177WNJ6_BATDL</name>
<feature type="compositionally biased region" description="Basic and acidic residues" evidence="5">
    <location>
        <begin position="45"/>
        <end position="56"/>
    </location>
</feature>
<dbReference type="Pfam" id="PF02854">
    <property type="entry name" value="MIF4G"/>
    <property type="match status" value="1"/>
</dbReference>
<evidence type="ECO:0000256" key="6">
    <source>
        <dbReference type="SAM" id="Phobius"/>
    </source>
</evidence>
<dbReference type="SUPFAM" id="SSF48371">
    <property type="entry name" value="ARM repeat"/>
    <property type="match status" value="1"/>
</dbReference>
<dbReference type="InterPro" id="IPR003891">
    <property type="entry name" value="Initiation_fac_eIF4g_MI"/>
</dbReference>
<feature type="domain" description="MI" evidence="7">
    <location>
        <begin position="645"/>
        <end position="778"/>
    </location>
</feature>
<dbReference type="AlphaFoldDB" id="A0A177WNJ6"/>
<feature type="compositionally biased region" description="Polar residues" evidence="5">
    <location>
        <begin position="243"/>
        <end position="253"/>
    </location>
</feature>
<dbReference type="Pfam" id="PF02847">
    <property type="entry name" value="MA3"/>
    <property type="match status" value="1"/>
</dbReference>
<evidence type="ECO:0000259" key="7">
    <source>
        <dbReference type="PROSITE" id="PS51366"/>
    </source>
</evidence>
<gene>
    <name evidence="8" type="ORF">BDEG_24990</name>
</gene>
<comment type="similarity">
    <text evidence="2">Belongs to the CWC22 family.</text>
</comment>
<keyword evidence="6" id="KW-0812">Transmembrane</keyword>
<sequence>MKPTAGGEGYSKKSTTKLPSTLEGELANLPSGSRFSFKAKKPTINRRENRKLERLAKKQKISQNAQLRKNPSKLRTPNKPSFTSPESEAMKAAASKRVDAILKQREKKKEAAEAVAKLQSNKDREEQQLRKLAEKNPAFFKLLQDQNLVSKRISVGHNAASTSIELDAEESNIKTYSKLLKLKDGSINQSFKRDGLDFLLDGISTKTSNPKKDFIGDPDADSEDEFGFAAEAQDDVEMNVNNDSQSVESNESGTDVELEQSDSENDGSVDFDMEAISETSSFISNDLEEESGDNEKSFAAFEDNEGQSNDESTKETSAEIGKYIPPYLRKQTNSKSEQYIRVRRQIQGLLNRLTDTTLESIVLSIEEVFRNNSRHDVTEIITDIMLNYVGDQANILDSFIATYAGLIAAIFNTVGIEFGAHFIQTLTEKFDSARTKYIESSHDHADEIDKQCTNFSMLLAMLYNFGVVSCVLLYDIIRMSISCLSELDVEVLLRILRLGGQQLRSDDPTALKDIVLLVKDATSNMDQKKLSIRLKFMIETIMDLKNNKRKHMDQKVANQSQQDRIKKIVANISKRRSMHGSEPLRVGLEDIRNIATKGKWWLVGSAWVGHDFSKTNDKAASEVKKMQPQSLELLEMARKNKMNTDVRRSIFVVLMSSEDCLDAFERLLKLNLKGKQGRDIVRVTIHCCTQEMVYNPYYALVAEQFCKHEHGFKITFQYAIWDALKAMNGKEGMYDDDDDGDAYTGEKGLIRVANLARMLAHLFANESLPLSILKAANFTTPTKLQILFFRIIIIDMILKTPVLKSSNPDSKFQRPFTRVKSQPELSALCEGLFLTVQAHILLPLNSGQISALGIKEKDAGLVRQRAKLIKEIFS</sequence>